<dbReference type="GO" id="GO:0000160">
    <property type="term" value="P:phosphorelay signal transduction system"/>
    <property type="evidence" value="ECO:0007669"/>
    <property type="project" value="InterPro"/>
</dbReference>
<dbReference type="Pfam" id="PF00072">
    <property type="entry name" value="Response_reg"/>
    <property type="match status" value="1"/>
</dbReference>
<sequence length="149" mass="16991">MKEKSILLVEDNPQDEMLTLRALRRANLVNRVDVARDGQQALDYMFREGEFANRDGPDLPAVVLLDIGLPRLSGLEVLERLRADERTQLIPVVMLTSSDDERDRLVSYENGCNSFVRKPVEFAEFAETVVRLGIYWLATNEPSPIYRAP</sequence>
<dbReference type="SMART" id="SM00448">
    <property type="entry name" value="REC"/>
    <property type="match status" value="1"/>
</dbReference>
<reference evidence="2" key="1">
    <citation type="submission" date="2016-10" db="EMBL/GenBank/DDBJ databases">
        <title>Sequence of Gallionella enrichment culture.</title>
        <authorList>
            <person name="Poehlein A."/>
            <person name="Muehling M."/>
            <person name="Daniel R."/>
        </authorList>
    </citation>
    <scope>NUCLEOTIDE SEQUENCE</scope>
</reference>
<protein>
    <submittedName>
        <fullName evidence="2">Response regulator rcp1</fullName>
    </submittedName>
</protein>
<dbReference type="InterPro" id="IPR001789">
    <property type="entry name" value="Sig_transdc_resp-reg_receiver"/>
</dbReference>
<dbReference type="PANTHER" id="PTHR44520">
    <property type="entry name" value="RESPONSE REGULATOR RCP1-RELATED"/>
    <property type="match status" value="1"/>
</dbReference>
<organism evidence="2">
    <name type="scientific">mine drainage metagenome</name>
    <dbReference type="NCBI Taxonomy" id="410659"/>
    <lineage>
        <taxon>unclassified sequences</taxon>
        <taxon>metagenomes</taxon>
        <taxon>ecological metagenomes</taxon>
    </lineage>
</organism>
<name>A0A1J5SGY5_9ZZZZ</name>
<dbReference type="CDD" id="cd17557">
    <property type="entry name" value="REC_Rcp-like"/>
    <property type="match status" value="1"/>
</dbReference>
<dbReference type="Gene3D" id="3.40.50.2300">
    <property type="match status" value="1"/>
</dbReference>
<dbReference type="PROSITE" id="PS50110">
    <property type="entry name" value="RESPONSE_REGULATORY"/>
    <property type="match status" value="1"/>
</dbReference>
<evidence type="ECO:0000313" key="2">
    <source>
        <dbReference type="EMBL" id="OIR07679.1"/>
    </source>
</evidence>
<dbReference type="PANTHER" id="PTHR44520:SF1">
    <property type="entry name" value="TWO-COMPONENT SYSTEM REGULATORY PROTEIN"/>
    <property type="match status" value="1"/>
</dbReference>
<dbReference type="EMBL" id="MLJW01000035">
    <property type="protein sequence ID" value="OIR07679.1"/>
    <property type="molecule type" value="Genomic_DNA"/>
</dbReference>
<dbReference type="SUPFAM" id="SSF52172">
    <property type="entry name" value="CheY-like"/>
    <property type="match status" value="1"/>
</dbReference>
<dbReference type="InterPro" id="IPR052893">
    <property type="entry name" value="TCS_response_regulator"/>
</dbReference>
<dbReference type="InterPro" id="IPR011006">
    <property type="entry name" value="CheY-like_superfamily"/>
</dbReference>
<gene>
    <name evidence="2" type="primary">rcp1_7</name>
    <name evidence="2" type="ORF">GALL_99610</name>
</gene>
<feature type="domain" description="Response regulatory" evidence="1">
    <location>
        <begin position="5"/>
        <end position="133"/>
    </location>
</feature>
<evidence type="ECO:0000259" key="1">
    <source>
        <dbReference type="PROSITE" id="PS50110"/>
    </source>
</evidence>
<proteinExistence type="predicted"/>
<accession>A0A1J5SGY5</accession>
<dbReference type="AlphaFoldDB" id="A0A1J5SGY5"/>
<comment type="caution">
    <text evidence="2">The sequence shown here is derived from an EMBL/GenBank/DDBJ whole genome shotgun (WGS) entry which is preliminary data.</text>
</comment>